<dbReference type="PANTHER" id="PTHR33281:SF19">
    <property type="entry name" value="VOLTAGE-DEPENDENT ANION CHANNEL-FORMING PROTEIN YNEE"/>
    <property type="match status" value="1"/>
</dbReference>
<evidence type="ECO:0000256" key="2">
    <source>
        <dbReference type="ARBA" id="ARBA00022448"/>
    </source>
</evidence>
<proteinExistence type="inferred from homology"/>
<evidence type="ECO:0000256" key="5">
    <source>
        <dbReference type="ARBA" id="ARBA00022989"/>
    </source>
</evidence>
<feature type="transmembrane region" description="Helical" evidence="9">
    <location>
        <begin position="44"/>
        <end position="69"/>
    </location>
</feature>
<dbReference type="GO" id="GO:0005886">
    <property type="term" value="C:plasma membrane"/>
    <property type="evidence" value="ECO:0007669"/>
    <property type="project" value="UniProtKB-SubCell"/>
</dbReference>
<sequence>MIVRPRPGALAILFALRGSILPQIAPQVISLTAVACLVVATEQGWAHAIPLSAGIGPFTLIGLALSIFLSFRNNACYDRWWEARKVWGALIVEARGLARLLGALLPEAENEALRRRCLNRLMGFAHALHARLRGQDAAAAAAPFLPEAERQRLPACASPADAALSGLAADLGAALRQGLVSDVSFGLVEQKLAGLSGVQASCERIQGTPLPFAYTLLLYRTAWLYCLLLPFGLAASLGWGTPVATALVAYTFFGLDALGDELEEPFGSAANDLPLDALLRTVDGIVQDALGEPVAPPLTPERYLLR</sequence>
<comment type="similarity">
    <text evidence="8">Belongs to the anion channel-forming bestrophin (TC 1.A.46) family.</text>
</comment>
<keyword evidence="3" id="KW-1003">Cell membrane</keyword>
<dbReference type="Pfam" id="PF25539">
    <property type="entry name" value="Bestrophin_2"/>
    <property type="match status" value="1"/>
</dbReference>
<evidence type="ECO:0000256" key="1">
    <source>
        <dbReference type="ARBA" id="ARBA00004651"/>
    </source>
</evidence>
<keyword evidence="11" id="KW-1185">Reference proteome</keyword>
<dbReference type="RefSeq" id="WP_048442109.1">
    <property type="nucleotide sequence ID" value="NZ_LABY01000001.1"/>
</dbReference>
<evidence type="ECO:0000256" key="4">
    <source>
        <dbReference type="ARBA" id="ARBA00022692"/>
    </source>
</evidence>
<dbReference type="AlphaFoldDB" id="A0A0J6VVU9"/>
<dbReference type="EMBL" id="LABY01000001">
    <property type="protein sequence ID" value="KMO43456.1"/>
    <property type="molecule type" value="Genomic_DNA"/>
</dbReference>
<evidence type="ECO:0000256" key="7">
    <source>
        <dbReference type="ARBA" id="ARBA00023136"/>
    </source>
</evidence>
<name>A0A0J6VVU9_9HYPH</name>
<reference evidence="10 11" key="1">
    <citation type="submission" date="2015-03" db="EMBL/GenBank/DDBJ databases">
        <title>Genome sequencing of Methylobacterium variabile DSM 16961.</title>
        <authorList>
            <person name="Chaudhry V."/>
            <person name="Patil P.B."/>
        </authorList>
    </citation>
    <scope>NUCLEOTIDE SEQUENCE [LARGE SCALE GENOMIC DNA]</scope>
    <source>
        <strain evidence="10 11">DSM 16961</strain>
    </source>
</reference>
<evidence type="ECO:0000256" key="8">
    <source>
        <dbReference type="ARBA" id="ARBA00034708"/>
    </source>
</evidence>
<comment type="caution">
    <text evidence="10">The sequence shown here is derived from an EMBL/GenBank/DDBJ whole genome shotgun (WGS) entry which is preliminary data.</text>
</comment>
<evidence type="ECO:0000313" key="10">
    <source>
        <dbReference type="EMBL" id="KMO43456.1"/>
    </source>
</evidence>
<keyword evidence="6" id="KW-0406">Ion transport</keyword>
<dbReference type="PANTHER" id="PTHR33281">
    <property type="entry name" value="UPF0187 PROTEIN YNEE"/>
    <property type="match status" value="1"/>
</dbReference>
<evidence type="ECO:0000313" key="11">
    <source>
        <dbReference type="Proteomes" id="UP000035955"/>
    </source>
</evidence>
<feature type="transmembrane region" description="Helical" evidence="9">
    <location>
        <begin position="222"/>
        <end position="253"/>
    </location>
</feature>
<keyword evidence="4 9" id="KW-0812">Transmembrane</keyword>
<dbReference type="Proteomes" id="UP000035955">
    <property type="component" value="Unassembled WGS sequence"/>
</dbReference>
<comment type="subcellular location">
    <subcellularLocation>
        <location evidence="1">Cell membrane</location>
        <topology evidence="1">Multi-pass membrane protein</topology>
    </subcellularLocation>
</comment>
<dbReference type="InterPro" id="IPR044669">
    <property type="entry name" value="YneE/VCCN1/2-like"/>
</dbReference>
<dbReference type="GO" id="GO:0005254">
    <property type="term" value="F:chloride channel activity"/>
    <property type="evidence" value="ECO:0007669"/>
    <property type="project" value="InterPro"/>
</dbReference>
<organism evidence="10 11">
    <name type="scientific">Methylobacterium variabile</name>
    <dbReference type="NCBI Taxonomy" id="298794"/>
    <lineage>
        <taxon>Bacteria</taxon>
        <taxon>Pseudomonadati</taxon>
        <taxon>Pseudomonadota</taxon>
        <taxon>Alphaproteobacteria</taxon>
        <taxon>Hyphomicrobiales</taxon>
        <taxon>Methylobacteriaceae</taxon>
        <taxon>Methylobacterium</taxon>
    </lineage>
</organism>
<evidence type="ECO:0000256" key="3">
    <source>
        <dbReference type="ARBA" id="ARBA00022475"/>
    </source>
</evidence>
<dbReference type="PATRIC" id="fig|298794.3.peg.17"/>
<keyword evidence="5 9" id="KW-1133">Transmembrane helix</keyword>
<accession>A0A0J6VVU9</accession>
<evidence type="ECO:0000256" key="9">
    <source>
        <dbReference type="SAM" id="Phobius"/>
    </source>
</evidence>
<keyword evidence="2" id="KW-0813">Transport</keyword>
<gene>
    <name evidence="10" type="ORF">VQ02_00085</name>
</gene>
<dbReference type="OrthoDB" id="445589at2"/>
<keyword evidence="7 9" id="KW-0472">Membrane</keyword>
<protein>
    <submittedName>
        <fullName evidence="10">Bestrophin</fullName>
    </submittedName>
</protein>
<evidence type="ECO:0000256" key="6">
    <source>
        <dbReference type="ARBA" id="ARBA00023065"/>
    </source>
</evidence>